<gene>
    <name evidence="2" type="ORF">AWC31_14005</name>
</gene>
<keyword evidence="2" id="KW-0067">ATP-binding</keyword>
<feature type="domain" description="Helicase-associated" evidence="1">
    <location>
        <begin position="219"/>
        <end position="280"/>
    </location>
</feature>
<feature type="domain" description="Helicase-associated" evidence="1">
    <location>
        <begin position="288"/>
        <end position="349"/>
    </location>
</feature>
<feature type="domain" description="Helicase-associated" evidence="1">
    <location>
        <begin position="150"/>
        <end position="210"/>
    </location>
</feature>
<dbReference type="EMBL" id="LQQA01000005">
    <property type="protein sequence ID" value="ORX18415.1"/>
    <property type="molecule type" value="Genomic_DNA"/>
</dbReference>
<protein>
    <submittedName>
        <fullName evidence="2">Helicase</fullName>
    </submittedName>
</protein>
<dbReference type="RefSeq" id="WP_085142485.1">
    <property type="nucleotide sequence ID" value="NZ_JACKUA010000031.1"/>
</dbReference>
<comment type="caution">
    <text evidence="2">The sequence shown here is derived from an EMBL/GenBank/DDBJ whole genome shotgun (WGS) entry which is preliminary data.</text>
</comment>
<dbReference type="OrthoDB" id="9776021at2"/>
<dbReference type="Proteomes" id="UP000193964">
    <property type="component" value="Unassembled WGS sequence"/>
</dbReference>
<feature type="domain" description="Helicase-associated" evidence="1">
    <location>
        <begin position="11"/>
        <end position="70"/>
    </location>
</feature>
<evidence type="ECO:0000259" key="1">
    <source>
        <dbReference type="Pfam" id="PF03457"/>
    </source>
</evidence>
<organism evidence="2 3">
    <name type="scientific">Mycolicibacterium wolinskyi</name>
    <dbReference type="NCBI Taxonomy" id="59750"/>
    <lineage>
        <taxon>Bacteria</taxon>
        <taxon>Bacillati</taxon>
        <taxon>Actinomycetota</taxon>
        <taxon>Actinomycetes</taxon>
        <taxon>Mycobacteriales</taxon>
        <taxon>Mycobacteriaceae</taxon>
        <taxon>Mycolicibacterium</taxon>
    </lineage>
</organism>
<sequence length="355" mass="41366">MSSAQTPSGTAEWTKSLRALQSYRELRGNAEVGQRVRAFGVDLGKWVAQCRDAYWNGELDADRVKALQRIEGWHWGFSRHGSWRHGFDILQAYARSHRTTHVFDTTVIDGLDLQAWTAAQRSAYLNGQLTKTQIELLGTLRDWTWDQDEIRWRHGILAAHRFIERHGSLDDVDRDTRIDDYPLGQWLQRCREDFRADALPAERVTALEELAGFSWGRQHDQWTHGYEALTHYAADNRHAAPSQHTVIDGFRLGWWVTRKRHQYRQGSLTDEQITALEALPGWQWSPLDDQWQRGLNTLRRYTEQHGHANPPRGYTVDGYPVGDWARAQRDSYDRSRMPRQRVTQLEALPGWTWNA</sequence>
<dbReference type="InterPro" id="IPR005114">
    <property type="entry name" value="Helicase_assoc"/>
</dbReference>
<accession>A0A1X2FIZ8</accession>
<keyword evidence="2" id="KW-0347">Helicase</keyword>
<dbReference type="PANTHER" id="PTHR33418:SF1">
    <property type="entry name" value="HELICASE-ASSOCIATED DOMAIN-CONTAINING PROTEIN"/>
    <property type="match status" value="1"/>
</dbReference>
<evidence type="ECO:0000313" key="2">
    <source>
        <dbReference type="EMBL" id="ORX18415.1"/>
    </source>
</evidence>
<proteinExistence type="predicted"/>
<keyword evidence="2" id="KW-0378">Hydrolase</keyword>
<name>A0A1X2FIZ8_9MYCO</name>
<dbReference type="PANTHER" id="PTHR33418">
    <property type="entry name" value="HELICASE-ASSOCIATED"/>
    <property type="match status" value="1"/>
</dbReference>
<reference evidence="2 3" key="1">
    <citation type="submission" date="2016-01" db="EMBL/GenBank/DDBJ databases">
        <title>The new phylogeny of the genus Mycobacterium.</title>
        <authorList>
            <person name="Tarcisio F."/>
            <person name="Conor M."/>
            <person name="Antonella G."/>
            <person name="Elisabetta G."/>
            <person name="Giulia F.S."/>
            <person name="Sara T."/>
            <person name="Anna F."/>
            <person name="Clotilde B."/>
            <person name="Roberto B."/>
            <person name="Veronica D.S."/>
            <person name="Fabio R."/>
            <person name="Monica P."/>
            <person name="Olivier J."/>
            <person name="Enrico T."/>
            <person name="Nicola S."/>
        </authorList>
    </citation>
    <scope>NUCLEOTIDE SEQUENCE [LARGE SCALE GENOMIC DNA]</scope>
    <source>
        <strain evidence="2 3">ATCC 700010</strain>
    </source>
</reference>
<dbReference type="Gene3D" id="6.10.140.530">
    <property type="match status" value="5"/>
</dbReference>
<dbReference type="Pfam" id="PF03457">
    <property type="entry name" value="HA"/>
    <property type="match status" value="5"/>
</dbReference>
<feature type="domain" description="Helicase-associated" evidence="1">
    <location>
        <begin position="82"/>
        <end position="137"/>
    </location>
</feature>
<dbReference type="AlphaFoldDB" id="A0A1X2FIZ8"/>
<evidence type="ECO:0000313" key="3">
    <source>
        <dbReference type="Proteomes" id="UP000193964"/>
    </source>
</evidence>
<keyword evidence="2" id="KW-0547">Nucleotide-binding</keyword>
<dbReference type="GO" id="GO:0004386">
    <property type="term" value="F:helicase activity"/>
    <property type="evidence" value="ECO:0007669"/>
    <property type="project" value="UniProtKB-KW"/>
</dbReference>